<organism evidence="1 2">
    <name type="scientific">Desulfosarcina alkanivorans</name>
    <dbReference type="NCBI Taxonomy" id="571177"/>
    <lineage>
        <taxon>Bacteria</taxon>
        <taxon>Pseudomonadati</taxon>
        <taxon>Thermodesulfobacteriota</taxon>
        <taxon>Desulfobacteria</taxon>
        <taxon>Desulfobacterales</taxon>
        <taxon>Desulfosarcinaceae</taxon>
        <taxon>Desulfosarcina</taxon>
    </lineage>
</organism>
<dbReference type="Proteomes" id="UP000427906">
    <property type="component" value="Chromosome"/>
</dbReference>
<name>A0A5K7YB34_9BACT</name>
<proteinExistence type="predicted"/>
<dbReference type="EMBL" id="AP021874">
    <property type="protein sequence ID" value="BBO66106.1"/>
    <property type="molecule type" value="Genomic_DNA"/>
</dbReference>
<dbReference type="AlphaFoldDB" id="A0A5K7YB34"/>
<protein>
    <submittedName>
        <fullName evidence="1">Uncharacterized protein</fullName>
    </submittedName>
</protein>
<keyword evidence="2" id="KW-1185">Reference proteome</keyword>
<gene>
    <name evidence="1" type="ORF">DSCA_00360</name>
</gene>
<reference evidence="1 2" key="1">
    <citation type="submission" date="2019-11" db="EMBL/GenBank/DDBJ databases">
        <title>Comparative genomics of hydrocarbon-degrading Desulfosarcina strains.</title>
        <authorList>
            <person name="Watanabe M."/>
            <person name="Kojima H."/>
            <person name="Fukui M."/>
        </authorList>
    </citation>
    <scope>NUCLEOTIDE SEQUENCE [LARGE SCALE GENOMIC DNA]</scope>
    <source>
        <strain evidence="1 2">PL12</strain>
    </source>
</reference>
<evidence type="ECO:0000313" key="2">
    <source>
        <dbReference type="Proteomes" id="UP000427906"/>
    </source>
</evidence>
<accession>A0A5K7YB34</accession>
<sequence length="54" mass="5905">MGQFTGSVLVEVRQENSSSGIGKINVMFVELIKYFQIYGLLNGHVWGLIGGEST</sequence>
<dbReference type="KEGG" id="dalk:DSCA_00360"/>
<evidence type="ECO:0000313" key="1">
    <source>
        <dbReference type="EMBL" id="BBO66106.1"/>
    </source>
</evidence>